<comment type="similarity">
    <text evidence="7">Belongs to the binding-protein-dependent transport system permease family.</text>
</comment>
<evidence type="ECO:0000256" key="2">
    <source>
        <dbReference type="ARBA" id="ARBA00022448"/>
    </source>
</evidence>
<dbReference type="RefSeq" id="WP_310519874.1">
    <property type="nucleotide sequence ID" value="NZ_BAABBS010000003.1"/>
</dbReference>
<feature type="compositionally biased region" description="Pro residues" evidence="8">
    <location>
        <begin position="16"/>
        <end position="25"/>
    </location>
</feature>
<evidence type="ECO:0000256" key="1">
    <source>
        <dbReference type="ARBA" id="ARBA00004651"/>
    </source>
</evidence>
<dbReference type="Pfam" id="PF00528">
    <property type="entry name" value="BPD_transp_1"/>
    <property type="match status" value="1"/>
</dbReference>
<keyword evidence="3" id="KW-1003">Cell membrane</keyword>
<dbReference type="EMBL" id="JAVKGS010000001">
    <property type="protein sequence ID" value="MDR5691246.1"/>
    <property type="molecule type" value="Genomic_DNA"/>
</dbReference>
<protein>
    <submittedName>
        <fullName evidence="10">Carbohydrate ABC transporter permease</fullName>
    </submittedName>
</protein>
<dbReference type="PROSITE" id="PS50928">
    <property type="entry name" value="ABC_TM1"/>
    <property type="match status" value="1"/>
</dbReference>
<dbReference type="Gene3D" id="1.10.3720.10">
    <property type="entry name" value="MetI-like"/>
    <property type="match status" value="1"/>
</dbReference>
<evidence type="ECO:0000256" key="3">
    <source>
        <dbReference type="ARBA" id="ARBA00022475"/>
    </source>
</evidence>
<dbReference type="PANTHER" id="PTHR43744">
    <property type="entry name" value="ABC TRANSPORTER PERMEASE PROTEIN MG189-RELATED-RELATED"/>
    <property type="match status" value="1"/>
</dbReference>
<keyword evidence="2 7" id="KW-0813">Transport</keyword>
<comment type="caution">
    <text evidence="10">The sequence shown here is derived from an EMBL/GenBank/DDBJ whole genome shotgun (WGS) entry which is preliminary data.</text>
</comment>
<dbReference type="InterPro" id="IPR035906">
    <property type="entry name" value="MetI-like_sf"/>
</dbReference>
<evidence type="ECO:0000256" key="5">
    <source>
        <dbReference type="ARBA" id="ARBA00022989"/>
    </source>
</evidence>
<feature type="region of interest" description="Disordered" evidence="8">
    <location>
        <begin position="1"/>
        <end position="28"/>
    </location>
</feature>
<evidence type="ECO:0000256" key="7">
    <source>
        <dbReference type="RuleBase" id="RU363032"/>
    </source>
</evidence>
<evidence type="ECO:0000256" key="6">
    <source>
        <dbReference type="ARBA" id="ARBA00023136"/>
    </source>
</evidence>
<feature type="transmembrane region" description="Helical" evidence="7">
    <location>
        <begin position="268"/>
        <end position="289"/>
    </location>
</feature>
<feature type="transmembrane region" description="Helical" evidence="7">
    <location>
        <begin position="99"/>
        <end position="123"/>
    </location>
</feature>
<feature type="domain" description="ABC transmembrane type-1" evidence="9">
    <location>
        <begin position="100"/>
        <end position="289"/>
    </location>
</feature>
<feature type="transmembrane region" description="Helical" evidence="7">
    <location>
        <begin position="168"/>
        <end position="185"/>
    </location>
</feature>
<keyword evidence="11" id="KW-1185">Reference proteome</keyword>
<reference evidence="11" key="1">
    <citation type="submission" date="2023-07" db="EMBL/GenBank/DDBJ databases">
        <title>Description of three actinobacteria isolated from air of manufacturing shop in a pharmaceutical factory.</title>
        <authorList>
            <person name="Zhang D.-F."/>
        </authorList>
    </citation>
    <scope>NUCLEOTIDE SEQUENCE [LARGE SCALE GENOMIC DNA]</scope>
    <source>
        <strain evidence="11">CCTCC AB 2011122</strain>
    </source>
</reference>
<dbReference type="CDD" id="cd06261">
    <property type="entry name" value="TM_PBP2"/>
    <property type="match status" value="1"/>
</dbReference>
<evidence type="ECO:0000313" key="10">
    <source>
        <dbReference type="EMBL" id="MDR5691246.1"/>
    </source>
</evidence>
<dbReference type="InterPro" id="IPR000515">
    <property type="entry name" value="MetI-like"/>
</dbReference>
<evidence type="ECO:0000256" key="4">
    <source>
        <dbReference type="ARBA" id="ARBA00022692"/>
    </source>
</evidence>
<organism evidence="10 11">
    <name type="scientific">Agromyces indicus</name>
    <dbReference type="NCBI Taxonomy" id="758919"/>
    <lineage>
        <taxon>Bacteria</taxon>
        <taxon>Bacillati</taxon>
        <taxon>Actinomycetota</taxon>
        <taxon>Actinomycetes</taxon>
        <taxon>Micrococcales</taxon>
        <taxon>Microbacteriaceae</taxon>
        <taxon>Agromyces</taxon>
    </lineage>
</organism>
<keyword evidence="5 7" id="KW-1133">Transmembrane helix</keyword>
<accession>A0ABU1FHL1</accession>
<feature type="transmembrane region" description="Helical" evidence="7">
    <location>
        <begin position="135"/>
        <end position="156"/>
    </location>
</feature>
<feature type="transmembrane region" description="Helical" evidence="7">
    <location>
        <begin position="41"/>
        <end position="61"/>
    </location>
</feature>
<comment type="subcellular location">
    <subcellularLocation>
        <location evidence="1 7">Cell membrane</location>
        <topology evidence="1 7">Multi-pass membrane protein</topology>
    </subcellularLocation>
</comment>
<keyword evidence="4 7" id="KW-0812">Transmembrane</keyword>
<evidence type="ECO:0000256" key="8">
    <source>
        <dbReference type="SAM" id="MobiDB-lite"/>
    </source>
</evidence>
<name>A0ABU1FHL1_9MICO</name>
<dbReference type="PANTHER" id="PTHR43744:SF12">
    <property type="entry name" value="ABC TRANSPORTER PERMEASE PROTEIN MG189-RELATED"/>
    <property type="match status" value="1"/>
</dbReference>
<proteinExistence type="inferred from homology"/>
<evidence type="ECO:0000259" key="9">
    <source>
        <dbReference type="PROSITE" id="PS50928"/>
    </source>
</evidence>
<keyword evidence="6 7" id="KW-0472">Membrane</keyword>
<evidence type="ECO:0000313" key="11">
    <source>
        <dbReference type="Proteomes" id="UP001260072"/>
    </source>
</evidence>
<dbReference type="SUPFAM" id="SSF161098">
    <property type="entry name" value="MetI-like"/>
    <property type="match status" value="1"/>
</dbReference>
<dbReference type="Proteomes" id="UP001260072">
    <property type="component" value="Unassembled WGS sequence"/>
</dbReference>
<sequence length="304" mass="33140">MTVVSNPPTVRAAGAPPVPPPPPSSAAPRSRVRRALFRSPVYLLLAVAAVVSVLPFAWMVVASTHTTAELFATPLPVLPGGELWTNLARLEESVQFGRVMLNSAFIAVVYTVFSSIVSAMCGYGLATYRFRGRAVLLVVVLVTMMIPMQVLLVPLFQMMASAGWIDTYQAVILPFLANAFGIFLMRQAFLDFPVSLIEAARIDGANELRTFYRIVLPVARPQLAALIIYTFISQWNAFIWPLLMLNTESNYTVPVALNTMIGLSRVDYSGLMLGSLLATLPLMLLFLVFQRQFVAGLLGGAVKG</sequence>
<feature type="transmembrane region" description="Helical" evidence="7">
    <location>
        <begin position="223"/>
        <end position="243"/>
    </location>
</feature>
<gene>
    <name evidence="10" type="ORF">RH861_04135</name>
</gene>